<accession>A0A3D9ZRZ1</accession>
<dbReference type="InterPro" id="IPR016566">
    <property type="entry name" value="UCP010219"/>
</dbReference>
<dbReference type="OrthoDB" id="5244221at2"/>
<feature type="transmembrane region" description="Helical" evidence="1">
    <location>
        <begin position="102"/>
        <end position="123"/>
    </location>
</feature>
<dbReference type="AlphaFoldDB" id="A0A3D9ZRZ1"/>
<evidence type="ECO:0000313" key="3">
    <source>
        <dbReference type="Proteomes" id="UP000256913"/>
    </source>
</evidence>
<evidence type="ECO:0000313" key="2">
    <source>
        <dbReference type="EMBL" id="REF99649.1"/>
    </source>
</evidence>
<proteinExistence type="predicted"/>
<name>A0A3D9ZRZ1_9ACTN</name>
<comment type="caution">
    <text evidence="2">The sequence shown here is derived from an EMBL/GenBank/DDBJ whole genome shotgun (WGS) entry which is preliminary data.</text>
</comment>
<gene>
    <name evidence="2" type="ORF">DFJ67_5689</name>
</gene>
<keyword evidence="1" id="KW-1133">Transmembrane helix</keyword>
<evidence type="ECO:0000256" key="1">
    <source>
        <dbReference type="SAM" id="Phobius"/>
    </source>
</evidence>
<keyword evidence="3" id="KW-1185">Reference proteome</keyword>
<organism evidence="2 3">
    <name type="scientific">Asanoa ferruginea</name>
    <dbReference type="NCBI Taxonomy" id="53367"/>
    <lineage>
        <taxon>Bacteria</taxon>
        <taxon>Bacillati</taxon>
        <taxon>Actinomycetota</taxon>
        <taxon>Actinomycetes</taxon>
        <taxon>Micromonosporales</taxon>
        <taxon>Micromonosporaceae</taxon>
        <taxon>Asanoa</taxon>
    </lineage>
</organism>
<dbReference type="Pfam" id="PF11361">
    <property type="entry name" value="DUF3159"/>
    <property type="match status" value="1"/>
</dbReference>
<reference evidence="2 3" key="1">
    <citation type="submission" date="2018-08" db="EMBL/GenBank/DDBJ databases">
        <title>Sequencing the genomes of 1000 actinobacteria strains.</title>
        <authorList>
            <person name="Klenk H.-P."/>
        </authorList>
    </citation>
    <scope>NUCLEOTIDE SEQUENCE [LARGE SCALE GENOMIC DNA]</scope>
    <source>
        <strain evidence="2 3">DSM 44099</strain>
    </source>
</reference>
<keyword evidence="1" id="KW-0812">Transmembrane</keyword>
<feature type="transmembrane region" description="Helical" evidence="1">
    <location>
        <begin position="78"/>
        <end position="96"/>
    </location>
</feature>
<feature type="transmembrane region" description="Helical" evidence="1">
    <location>
        <begin position="54"/>
        <end position="71"/>
    </location>
</feature>
<dbReference type="RefSeq" id="WP_116070797.1">
    <property type="nucleotide sequence ID" value="NZ_BONB01000063.1"/>
</dbReference>
<feature type="transmembrane region" description="Helical" evidence="1">
    <location>
        <begin position="153"/>
        <end position="174"/>
    </location>
</feature>
<feature type="transmembrane region" description="Helical" evidence="1">
    <location>
        <begin position="180"/>
        <end position="204"/>
    </location>
</feature>
<sequence length="215" mass="22620">MNQRHHARDAAPASGWAAIRQTWSDPQRWIAVGLAAAPSLLFVAVNAIAGLYPAIIAAALTAVAGLGYRLARRQSPRSALVGIAVVAVCAVVAAVTGQARGFFLVPTLIPFAVILICLASILWRRPLTGLILNRVTGGPRDWYRNRALRRVHLIATTAAIAINMVNAAVQVIFYGRGDTVVLAVAHVATGPVFATLVAVTIVAVRATLARQPEAG</sequence>
<feature type="transmembrane region" description="Helical" evidence="1">
    <location>
        <begin position="29"/>
        <end position="48"/>
    </location>
</feature>
<keyword evidence="1" id="KW-0472">Membrane</keyword>
<dbReference type="EMBL" id="QUMQ01000001">
    <property type="protein sequence ID" value="REF99649.1"/>
    <property type="molecule type" value="Genomic_DNA"/>
</dbReference>
<protein>
    <submittedName>
        <fullName evidence="2">Uncharacterized protein DUF3159</fullName>
    </submittedName>
</protein>
<dbReference type="Proteomes" id="UP000256913">
    <property type="component" value="Unassembled WGS sequence"/>
</dbReference>